<evidence type="ECO:0000259" key="6">
    <source>
        <dbReference type="PROSITE" id="PS50850"/>
    </source>
</evidence>
<evidence type="ECO:0000256" key="5">
    <source>
        <dbReference type="SAM" id="Phobius"/>
    </source>
</evidence>
<proteinExistence type="predicted"/>
<dbReference type="PANTHER" id="PTHR23523">
    <property type="match status" value="1"/>
</dbReference>
<evidence type="ECO:0000313" key="7">
    <source>
        <dbReference type="EMBL" id="MFD0780306.1"/>
    </source>
</evidence>
<feature type="transmembrane region" description="Helical" evidence="5">
    <location>
        <begin position="50"/>
        <end position="71"/>
    </location>
</feature>
<dbReference type="PROSITE" id="PS50850">
    <property type="entry name" value="MFS"/>
    <property type="match status" value="1"/>
</dbReference>
<dbReference type="RefSeq" id="WP_378754012.1">
    <property type="nucleotide sequence ID" value="NZ_JBHSSV010000026.1"/>
</dbReference>
<reference evidence="8" key="1">
    <citation type="journal article" date="2019" name="Int. J. Syst. Evol. Microbiol.">
        <title>The Global Catalogue of Microorganisms (GCM) 10K type strain sequencing project: providing services to taxonomists for standard genome sequencing and annotation.</title>
        <authorList>
            <consortium name="The Broad Institute Genomics Platform"/>
            <consortium name="The Broad Institute Genome Sequencing Center for Infectious Disease"/>
            <person name="Wu L."/>
            <person name="Ma J."/>
        </authorList>
    </citation>
    <scope>NUCLEOTIDE SEQUENCE [LARGE SCALE GENOMIC DNA]</scope>
    <source>
        <strain evidence="8">CCUG 50754</strain>
    </source>
</reference>
<feature type="transmembrane region" description="Helical" evidence="5">
    <location>
        <begin position="83"/>
        <end position="101"/>
    </location>
</feature>
<evidence type="ECO:0000313" key="8">
    <source>
        <dbReference type="Proteomes" id="UP001597042"/>
    </source>
</evidence>
<dbReference type="SUPFAM" id="SSF103473">
    <property type="entry name" value="MFS general substrate transporter"/>
    <property type="match status" value="1"/>
</dbReference>
<evidence type="ECO:0000256" key="3">
    <source>
        <dbReference type="ARBA" id="ARBA00022989"/>
    </source>
</evidence>
<keyword evidence="4 5" id="KW-0472">Membrane</keyword>
<dbReference type="Pfam" id="PF07690">
    <property type="entry name" value="MFS_1"/>
    <property type="match status" value="1"/>
</dbReference>
<evidence type="ECO:0000256" key="4">
    <source>
        <dbReference type="ARBA" id="ARBA00023136"/>
    </source>
</evidence>
<keyword evidence="2 5" id="KW-0812">Transmembrane</keyword>
<organism evidence="7 8">
    <name type="scientific">Microbacterium koreense</name>
    <dbReference type="NCBI Taxonomy" id="323761"/>
    <lineage>
        <taxon>Bacteria</taxon>
        <taxon>Bacillati</taxon>
        <taxon>Actinomycetota</taxon>
        <taxon>Actinomycetes</taxon>
        <taxon>Micrococcales</taxon>
        <taxon>Microbacteriaceae</taxon>
        <taxon>Microbacterium</taxon>
    </lineage>
</organism>
<keyword evidence="8" id="KW-1185">Reference proteome</keyword>
<dbReference type="InterPro" id="IPR052524">
    <property type="entry name" value="MFS_Cyanate_Porter"/>
</dbReference>
<feature type="transmembrane region" description="Helical" evidence="5">
    <location>
        <begin position="212"/>
        <end position="236"/>
    </location>
</feature>
<dbReference type="InterPro" id="IPR020846">
    <property type="entry name" value="MFS_dom"/>
</dbReference>
<dbReference type="PANTHER" id="PTHR23523:SF2">
    <property type="entry name" value="2-NITROIMIDAZOLE TRANSPORTER"/>
    <property type="match status" value="1"/>
</dbReference>
<feature type="transmembrane region" description="Helical" evidence="5">
    <location>
        <begin position="137"/>
        <end position="160"/>
    </location>
</feature>
<dbReference type="InterPro" id="IPR011701">
    <property type="entry name" value="MFS"/>
</dbReference>
<comment type="subcellular location">
    <subcellularLocation>
        <location evidence="1">Cell membrane</location>
        <topology evidence="1">Multi-pass membrane protein</topology>
    </subcellularLocation>
</comment>
<keyword evidence="3 5" id="KW-1133">Transmembrane helix</keyword>
<name>A0ABW2ZNW4_9MICO</name>
<dbReference type="EMBL" id="JBHTIM010000001">
    <property type="protein sequence ID" value="MFD0780306.1"/>
    <property type="molecule type" value="Genomic_DNA"/>
</dbReference>
<feature type="transmembrane region" description="Helical" evidence="5">
    <location>
        <begin position="309"/>
        <end position="329"/>
    </location>
</feature>
<gene>
    <name evidence="7" type="ORF">ACFQZV_03200</name>
</gene>
<feature type="domain" description="Major facilitator superfamily (MFS) profile" evidence="6">
    <location>
        <begin position="13"/>
        <end position="409"/>
    </location>
</feature>
<feature type="transmembrane region" description="Helical" evidence="5">
    <location>
        <begin position="256"/>
        <end position="277"/>
    </location>
</feature>
<evidence type="ECO:0000256" key="2">
    <source>
        <dbReference type="ARBA" id="ARBA00022692"/>
    </source>
</evidence>
<accession>A0ABW2ZNW4</accession>
<evidence type="ECO:0000256" key="1">
    <source>
        <dbReference type="ARBA" id="ARBA00004651"/>
    </source>
</evidence>
<dbReference type="InterPro" id="IPR036259">
    <property type="entry name" value="MFS_trans_sf"/>
</dbReference>
<feature type="transmembrane region" description="Helical" evidence="5">
    <location>
        <begin position="284"/>
        <end position="303"/>
    </location>
</feature>
<feature type="transmembrane region" description="Helical" evidence="5">
    <location>
        <begin position="371"/>
        <end position="393"/>
    </location>
</feature>
<feature type="transmembrane region" description="Helical" evidence="5">
    <location>
        <begin position="172"/>
        <end position="191"/>
    </location>
</feature>
<feature type="transmembrane region" description="Helical" evidence="5">
    <location>
        <begin position="341"/>
        <end position="365"/>
    </location>
</feature>
<sequence>MSTTPRSRSLWRGRIVALIGVFVVAFSLRSAVASLSPVLGAIGEDFSVAPAIVGLIGTAPPVCFAVFGIVTPLMERKLGLERLAMIAMIAATLGLTARAFSVDAVTLLLSTTLIFAAVGVGNILLPPIVKKYFPDRIGLMTSLYSTMLAISTLIPPLIAVPLAEDTSWRLSVGVWAVFAAVAMIPWLVLWMRSRTAPVEEIETANPRVFGRLWRLPLAWALVVAFAVSGTIAYSSFAWLPQILTDVAGVSAATAGVLLSLFAGMGLPASLLVPLLVVRANATRALFAVAVVAGLAGVAGLLVAPTAAPALWVALLGIAPLLFPLTLVLLGLRTRTHQGSVALSGFVQSIGYAIVAVFPFGIGLIHDATAQWTVPLLVLGAVIAAAIPAAFVAARPHTIEDEWERRHGAW</sequence>
<dbReference type="Proteomes" id="UP001597042">
    <property type="component" value="Unassembled WGS sequence"/>
</dbReference>
<protein>
    <submittedName>
        <fullName evidence="7">CynX/NimT family MFS transporter</fullName>
    </submittedName>
</protein>
<comment type="caution">
    <text evidence="7">The sequence shown here is derived from an EMBL/GenBank/DDBJ whole genome shotgun (WGS) entry which is preliminary data.</text>
</comment>
<feature type="transmembrane region" description="Helical" evidence="5">
    <location>
        <begin position="107"/>
        <end position="125"/>
    </location>
</feature>
<dbReference type="Gene3D" id="1.20.1250.20">
    <property type="entry name" value="MFS general substrate transporter like domains"/>
    <property type="match status" value="1"/>
</dbReference>